<proteinExistence type="inferred from homology"/>
<evidence type="ECO:0000313" key="13">
    <source>
        <dbReference type="Proteomes" id="UP000799767"/>
    </source>
</evidence>
<comment type="subunit">
    <text evidence="3 10">Component of the ribosomal small subunit (SSU) processome.</text>
</comment>
<dbReference type="GeneID" id="54471122"/>
<evidence type="ECO:0000256" key="9">
    <source>
        <dbReference type="ARBA" id="ARBA00025076"/>
    </source>
</evidence>
<reference evidence="12" key="1">
    <citation type="journal article" date="2020" name="Stud. Mycol.">
        <title>101 Dothideomycetes genomes: a test case for predicting lifestyles and emergence of pathogens.</title>
        <authorList>
            <person name="Haridas S."/>
            <person name="Albert R."/>
            <person name="Binder M."/>
            <person name="Bloem J."/>
            <person name="Labutti K."/>
            <person name="Salamov A."/>
            <person name="Andreopoulos B."/>
            <person name="Baker S."/>
            <person name="Barry K."/>
            <person name="Bills G."/>
            <person name="Bluhm B."/>
            <person name="Cannon C."/>
            <person name="Castanera R."/>
            <person name="Culley D."/>
            <person name="Daum C."/>
            <person name="Ezra D."/>
            <person name="Gonzalez J."/>
            <person name="Henrissat B."/>
            <person name="Kuo A."/>
            <person name="Liang C."/>
            <person name="Lipzen A."/>
            <person name="Lutzoni F."/>
            <person name="Magnuson J."/>
            <person name="Mondo S."/>
            <person name="Nolan M."/>
            <person name="Ohm R."/>
            <person name="Pangilinan J."/>
            <person name="Park H.-J."/>
            <person name="Ramirez L."/>
            <person name="Alfaro M."/>
            <person name="Sun H."/>
            <person name="Tritt A."/>
            <person name="Yoshinaga Y."/>
            <person name="Zwiers L.-H."/>
            <person name="Turgeon B."/>
            <person name="Goodwin S."/>
            <person name="Spatafora J."/>
            <person name="Crous P."/>
            <person name="Grigoriev I."/>
        </authorList>
    </citation>
    <scope>NUCLEOTIDE SEQUENCE</scope>
    <source>
        <strain evidence="12">CBS 113389</strain>
    </source>
</reference>
<feature type="domain" description="BP28 C-terminal" evidence="11">
    <location>
        <begin position="1526"/>
        <end position="1661"/>
    </location>
</feature>
<evidence type="ECO:0000256" key="3">
    <source>
        <dbReference type="ARBA" id="ARBA00011399"/>
    </source>
</evidence>
<accession>A0A6A6PNU6</accession>
<keyword evidence="8 10" id="KW-0687">Ribonucleoprotein</keyword>
<dbReference type="GO" id="GO:0045943">
    <property type="term" value="P:positive regulation of transcription by RNA polymerase I"/>
    <property type="evidence" value="ECO:0007669"/>
    <property type="project" value="TreeGrafter"/>
</dbReference>
<dbReference type="SUPFAM" id="SSF48371">
    <property type="entry name" value="ARM repeat"/>
    <property type="match status" value="2"/>
</dbReference>
<protein>
    <recommendedName>
        <fullName evidence="4 10">U3 small nucleolar RNA-associated protein 10</fullName>
    </recommendedName>
</protein>
<dbReference type="GO" id="GO:0030515">
    <property type="term" value="F:snoRNA binding"/>
    <property type="evidence" value="ECO:0007669"/>
    <property type="project" value="TreeGrafter"/>
</dbReference>
<comment type="subcellular location">
    <subcellularLocation>
        <location evidence="1 10">Nucleus</location>
        <location evidence="1 10">Nucleolus</location>
    </subcellularLocation>
</comment>
<dbReference type="InterPro" id="IPR011989">
    <property type="entry name" value="ARM-like"/>
</dbReference>
<dbReference type="RefSeq" id="XP_033587507.1">
    <property type="nucleotide sequence ID" value="XM_033730120.1"/>
</dbReference>
<dbReference type="GO" id="GO:0030686">
    <property type="term" value="C:90S preribosome"/>
    <property type="evidence" value="ECO:0007669"/>
    <property type="project" value="TreeGrafter"/>
</dbReference>
<organism evidence="12 13">
    <name type="scientific">Neohortaea acidophila</name>
    <dbReference type="NCBI Taxonomy" id="245834"/>
    <lineage>
        <taxon>Eukaryota</taxon>
        <taxon>Fungi</taxon>
        <taxon>Dikarya</taxon>
        <taxon>Ascomycota</taxon>
        <taxon>Pezizomycotina</taxon>
        <taxon>Dothideomycetes</taxon>
        <taxon>Dothideomycetidae</taxon>
        <taxon>Mycosphaerellales</taxon>
        <taxon>Teratosphaeriaceae</taxon>
        <taxon>Neohortaea</taxon>
    </lineage>
</organism>
<evidence type="ECO:0000256" key="2">
    <source>
        <dbReference type="ARBA" id="ARBA00010559"/>
    </source>
</evidence>
<dbReference type="Pfam" id="PF08146">
    <property type="entry name" value="BP28CT"/>
    <property type="match status" value="1"/>
</dbReference>
<dbReference type="OrthoDB" id="31183at2759"/>
<evidence type="ECO:0000256" key="7">
    <source>
        <dbReference type="ARBA" id="ARBA00023242"/>
    </source>
</evidence>
<dbReference type="InterPro" id="IPR022125">
    <property type="entry name" value="U3snoRNP10_N"/>
</dbReference>
<dbReference type="GO" id="GO:0034455">
    <property type="term" value="C:t-UTP complex"/>
    <property type="evidence" value="ECO:0007669"/>
    <property type="project" value="TreeGrafter"/>
</dbReference>
<dbReference type="SMART" id="SM01036">
    <property type="entry name" value="BP28CT"/>
    <property type="match status" value="1"/>
</dbReference>
<dbReference type="PANTHER" id="PTHR13457">
    <property type="entry name" value="BAP28"/>
    <property type="match status" value="1"/>
</dbReference>
<dbReference type="GO" id="GO:0000462">
    <property type="term" value="P:maturation of SSU-rRNA from tricistronic rRNA transcript (SSU-rRNA, 5.8S rRNA, LSU-rRNA)"/>
    <property type="evidence" value="ECO:0007669"/>
    <property type="project" value="TreeGrafter"/>
</dbReference>
<dbReference type="PANTHER" id="PTHR13457:SF1">
    <property type="entry name" value="HEAT REPEAT-CONTAINING PROTEIN 1"/>
    <property type="match status" value="1"/>
</dbReference>
<keyword evidence="6 10" id="KW-0698">rRNA processing</keyword>
<keyword evidence="13" id="KW-1185">Reference proteome</keyword>
<evidence type="ECO:0000256" key="10">
    <source>
        <dbReference type="RuleBase" id="RU367065"/>
    </source>
</evidence>
<evidence type="ECO:0000256" key="6">
    <source>
        <dbReference type="ARBA" id="ARBA00022552"/>
    </source>
</evidence>
<keyword evidence="7 10" id="KW-0539">Nucleus</keyword>
<dbReference type="Gene3D" id="1.25.10.10">
    <property type="entry name" value="Leucine-rich Repeat Variant"/>
    <property type="match status" value="2"/>
</dbReference>
<evidence type="ECO:0000256" key="1">
    <source>
        <dbReference type="ARBA" id="ARBA00004604"/>
    </source>
</evidence>
<evidence type="ECO:0000313" key="12">
    <source>
        <dbReference type="EMBL" id="KAF2480937.1"/>
    </source>
</evidence>
<keyword evidence="5 10" id="KW-0690">Ribosome biogenesis</keyword>
<dbReference type="Proteomes" id="UP000799767">
    <property type="component" value="Unassembled WGS sequence"/>
</dbReference>
<sequence>MTTVLQQQLAQIAAKSTHQLDLKAQKAQHAKSLLFEPADAARQSFDDIFLLCTEGFEELCQLDLRFSTFRNNLFSDGSKGVDRGELTQHENEELNRVLEQCLGLLQARLLLAPAQKTLEWLVRRWRVHEHNTEALVLTFLPYHADQHLLPALLAILPTDRTLPDSLKWLHPYLSSLACPPRHAVLAAATSNSAFFVAFNAYVLRLARAGHASSSLLAYWASLVAQSINAMLDASRTGRQDLRAQREEQILLKVLSVIQDALQISKKPDMDEIFVAACMIITVLASKASLSDVTIDALMQAVARSWTTRTTLEGLSCLATLAEEKEDAQLPKSITRSILHAAAFPHLLQLASSQRVDKLAAGISVGILRSASKIEEPAHLEVVLRTLDERFLSSEQTLRVLEAIFGAVQDCKDQSTSNLLVDILRRLGEADDSRRLIIEAARNQGTELQGAGLVDLLEASPTGPTTQTESVELDERMEIEEQASHTVDLSKIVDELPPLPSSHFSFLKWNGAPASLFQLYSRAFEASMPSQSATEQFLDRSQLRHPGSTTTPTLFSFLARLWTTQSSSVNPKARVRALQIIKSQIDGRIKDNSAHTSDISVPGLDLRDFFPYLIAAFCDPSKRVRLAAAMLFESLTRESKLVQGNDESTPAGQLYDAKRTDDHVRLSNANCNSLLQSIGQAVEDCMLDETYLITFTAKLFNGHKVKGLSKAQRPVICEFLAYHAARTASLHTKLCLLRILAKVDKDAASARLHHLVPFLKDWLSQSEADLSGACERDGVRLWELDAALLENLWHCSGQDMKVVRDLCMQSQRRGIAEAAFTQQQRAWATVKSAEKQREVVDWLVTLALGEAPSSANVSDMALQTLHALEIPSTVFEGILQELPNISDVQAHPPAAKRQRRTSESVQARSIDPEWVQNTIRKITLILELLEESKPQAPELLQPLFYLLSELRGLKLASSSELVYLHAMILDALLAIVSHQDDWSKANTSLDASYIRTDLIIECLRSSSSTQVHNTALLLISALAGWAPESVLHSVMPLFTFMSTTILQKSDSYSAHVIEQTIAKIVPALATSLKEKGKNILSGVSEMLLSFVAAWEHVPRHRRLDLFATVVNAVEPLDCLGAVSAMLVERYEQGEPFVYSFIEDLICQYQGIEIMTAARQWLNLLSDSTKAPEPKKRTAARTCDILLSMSEKDANEKATVVESLLSALASLLRRGPVQNTVATSLSKATQEEAQQIRSHYVSLLELAIDISQQVDTFTDQGEQVVSAVLRLLPNADFIASSAEVMQTGSDVSREKVFLCLESRVLDSKQGSHESQIFMDLLPGCAAFIRKDRNVAVRAAAIACMDVICEKFGKTDLRMVRDAAETIVGDAALGDDDEKLKALSLLCLASMAGALSNVDEALSVLPRILTATLDLLVRNAEHGTPSEVDSAAFRLLSSLLDHIPWILTSSSKELDRAFQVASRMDADDAINDFLSLAAKKTPVPELFASIERLWNEEGLPPGASTSGNAASIVGRLTRVLDQSVQNSTKASITKNASIVFRVLLRGLDLAANAIRPSDTDALNNAALNVTLKMNDATFRPFFIQLTEWATSGHANVAVQTQRLTTLYSFALILFNRLGSLVTMYTGYLLESAHDLLGRSTTDEGLTLTILETLRSSFRNDEDEFWTASAHFDPIAEPLVNLLERGQGDKAQAAAASQDRLKFISGKLLSLLRHERANVRLSAIQCQRGITAEITFDWLAMLPEMLPVISELQEDDDERVEREALAWIRQIEEISGESLEGMLA</sequence>
<comment type="similarity">
    <text evidence="2 10">Belongs to the HEATR1/UTP10 family.</text>
</comment>
<evidence type="ECO:0000256" key="4">
    <source>
        <dbReference type="ARBA" id="ARBA00015399"/>
    </source>
</evidence>
<dbReference type="Pfam" id="PF12397">
    <property type="entry name" value="U3snoRNP10"/>
    <property type="match status" value="1"/>
</dbReference>
<dbReference type="GO" id="GO:0032040">
    <property type="term" value="C:small-subunit processome"/>
    <property type="evidence" value="ECO:0007669"/>
    <property type="project" value="TreeGrafter"/>
</dbReference>
<evidence type="ECO:0000256" key="8">
    <source>
        <dbReference type="ARBA" id="ARBA00023274"/>
    </source>
</evidence>
<dbReference type="EMBL" id="MU001639">
    <property type="protein sequence ID" value="KAF2480937.1"/>
    <property type="molecule type" value="Genomic_DNA"/>
</dbReference>
<evidence type="ECO:0000256" key="5">
    <source>
        <dbReference type="ARBA" id="ARBA00022517"/>
    </source>
</evidence>
<name>A0A6A6PNU6_9PEZI</name>
<dbReference type="InterPro" id="IPR040191">
    <property type="entry name" value="UTP10"/>
</dbReference>
<gene>
    <name evidence="12" type="ORF">BDY17DRAFT_202821</name>
</gene>
<evidence type="ECO:0000259" key="11">
    <source>
        <dbReference type="SMART" id="SM01036"/>
    </source>
</evidence>
<dbReference type="InterPro" id="IPR012954">
    <property type="entry name" value="BP28_C_dom"/>
</dbReference>
<comment type="function">
    <text evidence="9">Involved in nucleolar processing of pre-18S ribosomal RNA. Involved in ribosome biosynthesis.</text>
</comment>
<dbReference type="InterPro" id="IPR016024">
    <property type="entry name" value="ARM-type_fold"/>
</dbReference>